<dbReference type="InterPro" id="IPR038765">
    <property type="entry name" value="Papain-like_cys_pep_sf"/>
</dbReference>
<reference evidence="3 4" key="1">
    <citation type="journal article" date="2014" name="Nature">
        <title>An environmental bacterial taxon with a large and distinct metabolic repertoire.</title>
        <authorList>
            <person name="Wilson M.C."/>
            <person name="Mori T."/>
            <person name="Ruckert C."/>
            <person name="Uria A.R."/>
            <person name="Helf M.J."/>
            <person name="Takada K."/>
            <person name="Gernert C."/>
            <person name="Steffens U.A."/>
            <person name="Heycke N."/>
            <person name="Schmitt S."/>
            <person name="Rinke C."/>
            <person name="Helfrich E.J."/>
            <person name="Brachmann A.O."/>
            <person name="Gurgui C."/>
            <person name="Wakimoto T."/>
            <person name="Kracht M."/>
            <person name="Crusemann M."/>
            <person name="Hentschel U."/>
            <person name="Abe I."/>
            <person name="Matsunaga S."/>
            <person name="Kalinowski J."/>
            <person name="Takeyama H."/>
            <person name="Piel J."/>
        </authorList>
    </citation>
    <scope>NUCLEOTIDE SEQUENCE [LARGE SCALE GENOMIC DNA]</scope>
    <source>
        <strain evidence="4">TSY2</strain>
    </source>
</reference>
<sequence length="613" mass="69645">PSSYGIVNLYAIFGGACLLSLFALSGAFNGGRDQPFGEQCRQSMAVLACIAIIGSGTWYISTSLQHVSHMLDTLLADFMSGSHYRDTIGAGHAIRIAHQRDVKLSRRVVATLSGSRSPVYLRTQVMTRYQNRRWTPALALPPQPLRTRAPQESGHREVRLHVNLRGAVPLPYGAARVHVPEPLSCLQSTGGIVQCSPPSQLTSYTFASSQARVPIPYGIGFAQPVPDAAPSLSTLSQTLQQALSGPEAVFSQLRPIARRITGTDTPHALAAAQQIQQHFRQHFSYSLHVDLSPERDPIVDFVKHRRPAYCEYFASGMALMLRSLGIPARVAGGFLVWEYNSLLQQWIVRQRDAHAWVEVYDDMGQRWVGFDATPAFRQERFSRTGLAGFLHQSRAWAELQVRTGVKKIYQIDFIAWFMRLRQLKTRFGPAAVRGLVLAVLIVSAYWLWRRFFPSMYRWWKHLRWPVRRRPFHASEPLQAEAQQYFAHIAMLLQQWGVPILPTETLDEYLKRVSLQECEHDEDWPFIVLLTDFSHAYYQLRFRPWPVEPEARQFFLQARLRVIRQTTNQLQHYRLSLFGQVEGQPPFGVEGCDRIADWQSEIADNTGWPKGGAG</sequence>
<gene>
    <name evidence="3" type="ORF">ETSY2_02190</name>
</gene>
<evidence type="ECO:0000256" key="1">
    <source>
        <dbReference type="SAM" id="Phobius"/>
    </source>
</evidence>
<proteinExistence type="predicted"/>
<organism evidence="3 4">
    <name type="scientific">Candidatus Entotheonella gemina</name>
    <dbReference type="NCBI Taxonomy" id="1429439"/>
    <lineage>
        <taxon>Bacteria</taxon>
        <taxon>Pseudomonadati</taxon>
        <taxon>Nitrospinota/Tectimicrobiota group</taxon>
        <taxon>Candidatus Tectimicrobiota</taxon>
        <taxon>Candidatus Entotheonellia</taxon>
        <taxon>Candidatus Entotheonellales</taxon>
        <taxon>Candidatus Entotheonellaceae</taxon>
        <taxon>Candidatus Entotheonella</taxon>
    </lineage>
</organism>
<dbReference type="PANTHER" id="PTHR42736">
    <property type="entry name" value="PROTEIN-GLUTAMINE GAMMA-GLUTAMYLTRANSFERASE"/>
    <property type="match status" value="1"/>
</dbReference>
<keyword evidence="1" id="KW-1133">Transmembrane helix</keyword>
<dbReference type="SMART" id="SM00460">
    <property type="entry name" value="TGc"/>
    <property type="match status" value="1"/>
</dbReference>
<accession>W4MF44</accession>
<dbReference type="SUPFAM" id="SSF54001">
    <property type="entry name" value="Cysteine proteinases"/>
    <property type="match status" value="1"/>
</dbReference>
<keyword evidence="4" id="KW-1185">Reference proteome</keyword>
<dbReference type="InterPro" id="IPR052901">
    <property type="entry name" value="Bact_TGase-like"/>
</dbReference>
<dbReference type="Proteomes" id="UP000019140">
    <property type="component" value="Unassembled WGS sequence"/>
</dbReference>
<feature type="domain" description="Transglutaminase-like" evidence="2">
    <location>
        <begin position="302"/>
        <end position="374"/>
    </location>
</feature>
<protein>
    <recommendedName>
        <fullName evidence="2">Transglutaminase-like domain-containing protein</fullName>
    </recommendedName>
</protein>
<dbReference type="Pfam" id="PF01841">
    <property type="entry name" value="Transglut_core"/>
    <property type="match status" value="1"/>
</dbReference>
<feature type="transmembrane region" description="Helical" evidence="1">
    <location>
        <begin position="427"/>
        <end position="448"/>
    </location>
</feature>
<feature type="non-terminal residue" evidence="3">
    <location>
        <position position="1"/>
    </location>
</feature>
<evidence type="ECO:0000313" key="3">
    <source>
        <dbReference type="EMBL" id="ETX08974.1"/>
    </source>
</evidence>
<name>W4MF44_9BACT</name>
<dbReference type="InterPro" id="IPR002931">
    <property type="entry name" value="Transglutaminase-like"/>
</dbReference>
<dbReference type="Gene3D" id="3.10.620.30">
    <property type="match status" value="1"/>
</dbReference>
<comment type="caution">
    <text evidence="3">The sequence shown here is derived from an EMBL/GenBank/DDBJ whole genome shotgun (WGS) entry which is preliminary data.</text>
</comment>
<evidence type="ECO:0000313" key="4">
    <source>
        <dbReference type="Proteomes" id="UP000019140"/>
    </source>
</evidence>
<dbReference type="AlphaFoldDB" id="W4MF44"/>
<evidence type="ECO:0000259" key="2">
    <source>
        <dbReference type="SMART" id="SM00460"/>
    </source>
</evidence>
<dbReference type="PATRIC" id="fig|1429439.4.peg.381"/>
<dbReference type="PANTHER" id="PTHR42736:SF1">
    <property type="entry name" value="PROTEIN-GLUTAMINE GAMMA-GLUTAMYLTRANSFERASE"/>
    <property type="match status" value="1"/>
</dbReference>
<dbReference type="EMBL" id="AZHX01000086">
    <property type="protein sequence ID" value="ETX08974.1"/>
    <property type="molecule type" value="Genomic_DNA"/>
</dbReference>
<feature type="transmembrane region" description="Helical" evidence="1">
    <location>
        <begin position="43"/>
        <end position="61"/>
    </location>
</feature>
<keyword evidence="1" id="KW-0812">Transmembrane</keyword>
<keyword evidence="1" id="KW-0472">Membrane</keyword>
<dbReference type="HOGENOM" id="CLU_445193_0_0_7"/>
<feature type="transmembrane region" description="Helical" evidence="1">
    <location>
        <begin position="6"/>
        <end position="31"/>
    </location>
</feature>